<protein>
    <submittedName>
        <fullName evidence="1">Pyrimidine dimer DNA glycosylase</fullName>
    </submittedName>
</protein>
<dbReference type="EMBL" id="LT841305">
    <property type="protein sequence ID" value="SMH65686.1"/>
    <property type="molecule type" value="Genomic_DNA"/>
</dbReference>
<dbReference type="EMBL" id="CCCS020000031">
    <property type="protein sequence ID" value="CDQ09985.1"/>
    <property type="molecule type" value="Genomic_DNA"/>
</dbReference>
<accession>A0A060UNK2</accession>
<dbReference type="RefSeq" id="WP_035192244.1">
    <property type="nucleotide sequence ID" value="NZ_CCCS020000031.1"/>
</dbReference>
<keyword evidence="3" id="KW-1185">Reference proteome</keyword>
<dbReference type="Pfam" id="PF03013">
    <property type="entry name" value="Pyr_excise"/>
    <property type="match status" value="1"/>
</dbReference>
<dbReference type="AlphaFoldDB" id="A0A060UNK2"/>
<reference evidence="1" key="1">
    <citation type="submission" date="2014-03" db="EMBL/GenBank/DDBJ databases">
        <authorList>
            <person name="Genoscope - CEA"/>
        </authorList>
    </citation>
    <scope>NUCLEOTIDE SEQUENCE [LARGE SCALE GENOMIC DNA]</scope>
    <source>
        <strain evidence="1">CF27</strain>
    </source>
</reference>
<sequence length="142" mass="16551">MRLWSLHPKYLDPQGLVALWREALLAQAVLRNETSGYRNHPQLERFKIHPCPRCAISLYLKGVHTEAETRGYSFDQSKIMPALYSVRLRVTAGQMAYEWAHLMSKLKTRNCKLYEKWQGTEAPVPHPLFEVCPGEVEAWERQ</sequence>
<organism evidence="1">
    <name type="scientific">Acidithiobacillus ferrivorans</name>
    <dbReference type="NCBI Taxonomy" id="160808"/>
    <lineage>
        <taxon>Bacteria</taxon>
        <taxon>Pseudomonadati</taxon>
        <taxon>Pseudomonadota</taxon>
        <taxon>Acidithiobacillia</taxon>
        <taxon>Acidithiobacillales</taxon>
        <taxon>Acidithiobacillaceae</taxon>
        <taxon>Acidithiobacillus</taxon>
    </lineage>
</organism>
<gene>
    <name evidence="2" type="ORF">AFERRI_20469</name>
    <name evidence="1" type="ORF">AFERRI_370089</name>
</gene>
<name>A0A060UNK2_9PROT</name>
<reference evidence="2 3" key="3">
    <citation type="submission" date="2017-03" db="EMBL/GenBank/DDBJ databases">
        <authorList>
            <person name="Regsiter A."/>
            <person name="William W."/>
        </authorList>
    </citation>
    <scope>NUCLEOTIDE SEQUENCE [LARGE SCALE GENOMIC DNA]</scope>
    <source>
        <strain evidence="2">PRJEB5721</strain>
    </source>
</reference>
<evidence type="ECO:0000313" key="3">
    <source>
        <dbReference type="Proteomes" id="UP000193925"/>
    </source>
</evidence>
<proteinExistence type="predicted"/>
<evidence type="ECO:0000313" key="2">
    <source>
        <dbReference type="EMBL" id="SMH65686.1"/>
    </source>
</evidence>
<dbReference type="Proteomes" id="UP000193925">
    <property type="component" value="Chromosome AFERRI"/>
</dbReference>
<evidence type="ECO:0000313" key="1">
    <source>
        <dbReference type="EMBL" id="CDQ09985.1"/>
    </source>
</evidence>
<reference evidence="1" key="2">
    <citation type="submission" date="2014-07" db="EMBL/GenBank/DDBJ databases">
        <title>Initial genome analysis of the psychrotolerant acidophile Acidithiobacillus ferrivorans CF27: insights into iron and sulfur oxidation pathways and into biofilm formation.</title>
        <authorList>
            <person name="Talla E."/>
            <person name="Hedrich S."/>
            <person name="Mangenot S."/>
            <person name="Ji B."/>
            <person name="Johnson D.B."/>
            <person name="Barbe V."/>
            <person name="Bonnefoy V."/>
        </authorList>
    </citation>
    <scope>NUCLEOTIDE SEQUENCE [LARGE SCALE GENOMIC DNA]</scope>
    <source>
        <strain evidence="1">CF27</strain>
    </source>
</reference>
<dbReference type="InterPro" id="IPR004260">
    <property type="entry name" value="Pyr-dimer_DNA_glycosylase"/>
</dbReference>